<proteinExistence type="predicted"/>
<dbReference type="EMBL" id="CAAALY010013000">
    <property type="protein sequence ID" value="VEL11830.1"/>
    <property type="molecule type" value="Genomic_DNA"/>
</dbReference>
<evidence type="ECO:0000313" key="1">
    <source>
        <dbReference type="EMBL" id="VEL11830.1"/>
    </source>
</evidence>
<keyword evidence="2" id="KW-1185">Reference proteome</keyword>
<name>A0A3S5CIV1_9PLAT</name>
<protein>
    <submittedName>
        <fullName evidence="1">Uncharacterized protein</fullName>
    </submittedName>
</protein>
<organism evidence="1 2">
    <name type="scientific">Protopolystoma xenopodis</name>
    <dbReference type="NCBI Taxonomy" id="117903"/>
    <lineage>
        <taxon>Eukaryota</taxon>
        <taxon>Metazoa</taxon>
        <taxon>Spiralia</taxon>
        <taxon>Lophotrochozoa</taxon>
        <taxon>Platyhelminthes</taxon>
        <taxon>Monogenea</taxon>
        <taxon>Polyopisthocotylea</taxon>
        <taxon>Polystomatidea</taxon>
        <taxon>Polystomatidae</taxon>
        <taxon>Protopolystoma</taxon>
    </lineage>
</organism>
<evidence type="ECO:0000313" key="2">
    <source>
        <dbReference type="Proteomes" id="UP000784294"/>
    </source>
</evidence>
<comment type="caution">
    <text evidence="1">The sequence shown here is derived from an EMBL/GenBank/DDBJ whole genome shotgun (WGS) entry which is preliminary data.</text>
</comment>
<dbReference type="AlphaFoldDB" id="A0A3S5CIV1"/>
<dbReference type="Proteomes" id="UP000784294">
    <property type="component" value="Unassembled WGS sequence"/>
</dbReference>
<accession>A0A3S5CIV1</accession>
<reference evidence="1" key="1">
    <citation type="submission" date="2018-11" db="EMBL/GenBank/DDBJ databases">
        <authorList>
            <consortium name="Pathogen Informatics"/>
        </authorList>
    </citation>
    <scope>NUCLEOTIDE SEQUENCE</scope>
</reference>
<gene>
    <name evidence="1" type="ORF">PXEA_LOCUS5270</name>
</gene>
<sequence length="124" mass="13584">MLPSCRGISRDDLVNFPHETSLSASLQAQTCATATGTSIIRLGPFCARKCAFPFVPTGSLGFAHLCLPLLAEVVSVGVQNFRTLARALNVSLCPGRRYRGRMCLQDVWEWHPWESYAVTEQGGI</sequence>